<organism evidence="1 2">
    <name type="scientific">Tenacibaculum singaporense</name>
    <dbReference type="NCBI Taxonomy" id="2358479"/>
    <lineage>
        <taxon>Bacteria</taxon>
        <taxon>Pseudomonadati</taxon>
        <taxon>Bacteroidota</taxon>
        <taxon>Flavobacteriia</taxon>
        <taxon>Flavobacteriales</taxon>
        <taxon>Flavobacteriaceae</taxon>
        <taxon>Tenacibaculum</taxon>
    </lineage>
</organism>
<dbReference type="KEGG" id="tsig:D6T69_11270"/>
<name>A0A3S8R8K8_9FLAO</name>
<evidence type="ECO:0000313" key="2">
    <source>
        <dbReference type="Proteomes" id="UP000274593"/>
    </source>
</evidence>
<gene>
    <name evidence="1" type="ORF">D6T69_11270</name>
</gene>
<dbReference type="InterPro" id="IPR016024">
    <property type="entry name" value="ARM-type_fold"/>
</dbReference>
<accession>A0A3S8R8K8</accession>
<proteinExistence type="predicted"/>
<keyword evidence="1" id="KW-0456">Lyase</keyword>
<reference evidence="1 2" key="1">
    <citation type="submission" date="2018-09" db="EMBL/GenBank/DDBJ databases">
        <title>Insights into the microbiota of Asian seabass (Lates calcarifer) with tenacibaculosis symptoms and description of sp. nov. Tenacibaculum singaporense.</title>
        <authorList>
            <person name="Miyake S."/>
            <person name="Soh M."/>
            <person name="Azman M.N."/>
            <person name="Ngoh S.Y."/>
            <person name="Orban L."/>
        </authorList>
    </citation>
    <scope>NUCLEOTIDE SEQUENCE [LARGE SCALE GENOMIC DNA]</scope>
    <source>
        <strain evidence="1 2">DSM 106434</strain>
    </source>
</reference>
<dbReference type="Proteomes" id="UP000274593">
    <property type="component" value="Chromosome"/>
</dbReference>
<sequence length="196" mass="22453">MSVDFLISVLENVDNPARVNRNNAANIVLAQPELIKYLVNITFDVDNKLSIKAAWILEWICTHNGIEYILPYLTVFTKNISKVHFDSAIRPCAKICEHLAIAFASKAANNIKEQLTKTDIDLIIETGFDWLITDQKIAVKAYTMNTLYLFGLQKDWVHPELEHLIRTKVIHESKGCKARGKKILELIEKHKNQKQL</sequence>
<dbReference type="RefSeq" id="WP_125067822.1">
    <property type="nucleotide sequence ID" value="NZ_CP032548.1"/>
</dbReference>
<evidence type="ECO:0000313" key="1">
    <source>
        <dbReference type="EMBL" id="AZJ36075.1"/>
    </source>
</evidence>
<dbReference type="GO" id="GO:0016829">
    <property type="term" value="F:lyase activity"/>
    <property type="evidence" value="ECO:0007669"/>
    <property type="project" value="UniProtKB-KW"/>
</dbReference>
<dbReference type="EMBL" id="CP032548">
    <property type="protein sequence ID" value="AZJ36075.1"/>
    <property type="molecule type" value="Genomic_DNA"/>
</dbReference>
<protein>
    <submittedName>
        <fullName evidence="1">Adenylosuccinate lyase</fullName>
    </submittedName>
</protein>
<keyword evidence="2" id="KW-1185">Reference proteome</keyword>
<dbReference type="AlphaFoldDB" id="A0A3S8R8K8"/>
<dbReference type="SUPFAM" id="SSF48371">
    <property type="entry name" value="ARM repeat"/>
    <property type="match status" value="1"/>
</dbReference>